<dbReference type="Proteomes" id="UP000280405">
    <property type="component" value="Unassembled WGS sequence"/>
</dbReference>
<accession>A0A3A8EI03</accession>
<sequence length="138" mass="15967">MMKAIYILFSIMTSIILLACAQPLSHKLNIDTKDNNICIYTNNKNTYLSNDNYFTIFVGEYNPNEKFRSLYNKVYKNTKFPIEKSDCLTIPSNVFEENKIYNVNLETNKNFSALVCVSKKKTILTFKIMKPEDSSCSN</sequence>
<feature type="chain" id="PRO_5017346532" evidence="1">
    <location>
        <begin position="20"/>
        <end position="138"/>
    </location>
</feature>
<evidence type="ECO:0000313" key="3">
    <source>
        <dbReference type="Proteomes" id="UP000280405"/>
    </source>
</evidence>
<organism evidence="2 3">
    <name type="scientific">Acinetobacter rongchengensis</name>
    <dbReference type="NCBI Taxonomy" id="2419601"/>
    <lineage>
        <taxon>Bacteria</taxon>
        <taxon>Pseudomonadati</taxon>
        <taxon>Pseudomonadota</taxon>
        <taxon>Gammaproteobacteria</taxon>
        <taxon>Moraxellales</taxon>
        <taxon>Moraxellaceae</taxon>
        <taxon>Acinetobacter</taxon>
    </lineage>
</organism>
<protein>
    <submittedName>
        <fullName evidence="2">Glycosyltransferase</fullName>
    </submittedName>
</protein>
<dbReference type="AlphaFoldDB" id="A0A3A8EI03"/>
<comment type="caution">
    <text evidence="2">The sequence shown here is derived from an EMBL/GenBank/DDBJ whole genome shotgun (WGS) entry which is preliminary data.</text>
</comment>
<keyword evidence="3" id="KW-1185">Reference proteome</keyword>
<feature type="signal peptide" evidence="1">
    <location>
        <begin position="1"/>
        <end position="19"/>
    </location>
</feature>
<name>A0A3A8EI03_9GAMM</name>
<keyword evidence="1" id="KW-0732">Signal</keyword>
<keyword evidence="2" id="KW-0808">Transferase</keyword>
<proteinExistence type="predicted"/>
<gene>
    <name evidence="2" type="ORF">D7V20_19015</name>
</gene>
<dbReference type="InterPro" id="IPR054658">
    <property type="entry name" value="Extrcyto_LP"/>
</dbReference>
<dbReference type="PROSITE" id="PS51257">
    <property type="entry name" value="PROKAR_LIPOPROTEIN"/>
    <property type="match status" value="1"/>
</dbReference>
<dbReference type="GO" id="GO:0016740">
    <property type="term" value="F:transferase activity"/>
    <property type="evidence" value="ECO:0007669"/>
    <property type="project" value="UniProtKB-KW"/>
</dbReference>
<evidence type="ECO:0000313" key="2">
    <source>
        <dbReference type="EMBL" id="RKG30380.1"/>
    </source>
</evidence>
<dbReference type="OrthoDB" id="6694962at2"/>
<reference evidence="2 3" key="1">
    <citation type="submission" date="2018-09" db="EMBL/GenBank/DDBJ databases">
        <title>The draft genome of Acinetobacter spp. strains.</title>
        <authorList>
            <person name="Qin J."/>
            <person name="Feng Y."/>
            <person name="Zong Z."/>
        </authorList>
    </citation>
    <scope>NUCLEOTIDE SEQUENCE [LARGE SCALE GENOMIC DNA]</scope>
    <source>
        <strain evidence="2 3">WCHAc060115</strain>
    </source>
</reference>
<dbReference type="RefSeq" id="WP_120385387.1">
    <property type="nucleotide sequence ID" value="NZ_RAXT01000134.1"/>
</dbReference>
<evidence type="ECO:0000256" key="1">
    <source>
        <dbReference type="SAM" id="SignalP"/>
    </source>
</evidence>
<dbReference type="NCBIfam" id="NF045616">
    <property type="entry name" value="Acin_mostly_LP"/>
    <property type="match status" value="1"/>
</dbReference>
<dbReference type="EMBL" id="RAXT01000134">
    <property type="protein sequence ID" value="RKG30380.1"/>
    <property type="molecule type" value="Genomic_DNA"/>
</dbReference>